<evidence type="ECO:0000313" key="9">
    <source>
        <dbReference type="Proteomes" id="UP000807159"/>
    </source>
</evidence>
<gene>
    <name evidence="8" type="ORF">H0E87_007180</name>
</gene>
<keyword evidence="2 6" id="KW-0812">Transmembrane</keyword>
<proteinExistence type="predicted"/>
<feature type="transmembrane region" description="Helical" evidence="6">
    <location>
        <begin position="165"/>
        <end position="184"/>
    </location>
</feature>
<dbReference type="AlphaFoldDB" id="A0A8T2ZBC6"/>
<dbReference type="PROSITE" id="PS51257">
    <property type="entry name" value="PROKAR_LIPOPROTEIN"/>
    <property type="match status" value="1"/>
</dbReference>
<accession>A0A8T2ZBC6</accession>
<dbReference type="InterPro" id="IPR009637">
    <property type="entry name" value="GPR107/GPR108-like"/>
</dbReference>
<evidence type="ECO:0000256" key="1">
    <source>
        <dbReference type="ARBA" id="ARBA00004141"/>
    </source>
</evidence>
<evidence type="ECO:0000256" key="2">
    <source>
        <dbReference type="ARBA" id="ARBA00022692"/>
    </source>
</evidence>
<evidence type="ECO:0000259" key="7">
    <source>
        <dbReference type="Pfam" id="PF06814"/>
    </source>
</evidence>
<feature type="transmembrane region" description="Helical" evidence="6">
    <location>
        <begin position="196"/>
        <end position="216"/>
    </location>
</feature>
<reference evidence="8" key="1">
    <citation type="journal article" date="2021" name="J. Hered.">
        <title>Genome Assembly of Salicaceae Populus deltoides (Eastern Cottonwood) I-69 Based on Nanopore Sequencing and Hi-C Technologies.</title>
        <authorList>
            <person name="Bai S."/>
            <person name="Wu H."/>
            <person name="Zhang J."/>
            <person name="Pan Z."/>
            <person name="Zhao W."/>
            <person name="Li Z."/>
            <person name="Tong C."/>
        </authorList>
    </citation>
    <scope>NUCLEOTIDE SEQUENCE</scope>
    <source>
        <tissue evidence="8">Leaf</tissue>
    </source>
</reference>
<organism evidence="8 9">
    <name type="scientific">Populus deltoides</name>
    <name type="common">Eastern poplar</name>
    <name type="synonym">Eastern cottonwood</name>
    <dbReference type="NCBI Taxonomy" id="3696"/>
    <lineage>
        <taxon>Eukaryota</taxon>
        <taxon>Viridiplantae</taxon>
        <taxon>Streptophyta</taxon>
        <taxon>Embryophyta</taxon>
        <taxon>Tracheophyta</taxon>
        <taxon>Spermatophyta</taxon>
        <taxon>Magnoliopsida</taxon>
        <taxon>eudicotyledons</taxon>
        <taxon>Gunneridae</taxon>
        <taxon>Pentapetalae</taxon>
        <taxon>rosids</taxon>
        <taxon>fabids</taxon>
        <taxon>Malpighiales</taxon>
        <taxon>Salicaceae</taxon>
        <taxon>Saliceae</taxon>
        <taxon>Populus</taxon>
    </lineage>
</organism>
<dbReference type="GO" id="GO:0016020">
    <property type="term" value="C:membrane"/>
    <property type="evidence" value="ECO:0007669"/>
    <property type="project" value="UniProtKB-SubCell"/>
</dbReference>
<keyword evidence="4 6" id="KW-1133">Transmembrane helix</keyword>
<dbReference type="Proteomes" id="UP000807159">
    <property type="component" value="Chromosome 3"/>
</dbReference>
<evidence type="ECO:0000256" key="3">
    <source>
        <dbReference type="ARBA" id="ARBA00022729"/>
    </source>
</evidence>
<name>A0A8T2ZBC6_POPDE</name>
<keyword evidence="5 6" id="KW-0472">Membrane</keyword>
<dbReference type="PANTHER" id="PTHR21229">
    <property type="entry name" value="LUNG SEVEN TRANSMEMBRANE RECEPTOR"/>
    <property type="match status" value="1"/>
</dbReference>
<comment type="subcellular location">
    <subcellularLocation>
        <location evidence="1">Membrane</location>
        <topology evidence="1">Multi-pass membrane protein</topology>
    </subcellularLocation>
</comment>
<comment type="caution">
    <text evidence="8">The sequence shown here is derived from an EMBL/GenBank/DDBJ whole genome shotgun (WGS) entry which is preliminary data.</text>
</comment>
<dbReference type="EMBL" id="JACEGQ020000003">
    <property type="protein sequence ID" value="KAH8514242.1"/>
    <property type="molecule type" value="Genomic_DNA"/>
</dbReference>
<evidence type="ECO:0000256" key="6">
    <source>
        <dbReference type="SAM" id="Phobius"/>
    </source>
</evidence>
<keyword evidence="9" id="KW-1185">Reference proteome</keyword>
<evidence type="ECO:0000256" key="4">
    <source>
        <dbReference type="ARBA" id="ARBA00022989"/>
    </source>
</evidence>
<sequence length="250" mass="28233">MKMGVPKSFGAKPFVLIIIGTGCPLWLSKQDIVLKRLHSGEPRNFPTLVRGWHIVFEVEDRESIGGSAYGGQRAVCCTADLAKLGVCSGGEIIHRPSTKNPGWPQVFGVAFYADELVATLPSKSIQISRTGMYNLYFMHCDPNLKEVVVEGINSIWKNTSRMAPLMKFYGFMSPAFVMLGLLWFSQYARFWKEVLPWQNCITLVITLGMFEMAFWYSDYAEFNETGIRPTGILGCSHRYLDISVTFCHFK</sequence>
<feature type="transmembrane region" description="Helical" evidence="6">
    <location>
        <begin position="12"/>
        <end position="28"/>
    </location>
</feature>
<dbReference type="Pfam" id="PF06814">
    <property type="entry name" value="GOST_TM"/>
    <property type="match status" value="1"/>
</dbReference>
<dbReference type="PANTHER" id="PTHR21229:SF15">
    <property type="entry name" value="LUNG SEVEN TRANSMEMBRANE RECEPTOR FAMILY PROTEIN"/>
    <property type="match status" value="1"/>
</dbReference>
<keyword evidence="3" id="KW-0732">Signal</keyword>
<evidence type="ECO:0000313" key="8">
    <source>
        <dbReference type="EMBL" id="KAH8514242.1"/>
    </source>
</evidence>
<dbReference type="GO" id="GO:0005794">
    <property type="term" value="C:Golgi apparatus"/>
    <property type="evidence" value="ECO:0007669"/>
    <property type="project" value="TreeGrafter"/>
</dbReference>
<feature type="domain" description="GOST seven transmembrane" evidence="7">
    <location>
        <begin position="164"/>
        <end position="232"/>
    </location>
</feature>
<evidence type="ECO:0000256" key="5">
    <source>
        <dbReference type="ARBA" id="ARBA00023136"/>
    </source>
</evidence>
<dbReference type="InterPro" id="IPR053937">
    <property type="entry name" value="GOST_TM"/>
</dbReference>
<protein>
    <recommendedName>
        <fullName evidence="7">GOST seven transmembrane domain-containing protein</fullName>
    </recommendedName>
</protein>